<reference evidence="1 2" key="1">
    <citation type="submission" date="2024-01" db="EMBL/GenBank/DDBJ databases">
        <title>A telomere-to-telomere, gap-free genome of sweet tea (Lithocarpus litseifolius).</title>
        <authorList>
            <person name="Zhou J."/>
        </authorList>
    </citation>
    <scope>NUCLEOTIDE SEQUENCE [LARGE SCALE GENOMIC DNA]</scope>
    <source>
        <strain evidence="1">Zhou-2022a</strain>
        <tissue evidence="1">Leaf</tissue>
    </source>
</reference>
<evidence type="ECO:0008006" key="3">
    <source>
        <dbReference type="Google" id="ProtNLM"/>
    </source>
</evidence>
<name>A0AAW2BR41_9ROSI</name>
<dbReference type="EMBL" id="JAZDWU010000010">
    <property type="protein sequence ID" value="KAK9988490.1"/>
    <property type="molecule type" value="Genomic_DNA"/>
</dbReference>
<proteinExistence type="predicted"/>
<dbReference type="Proteomes" id="UP001459277">
    <property type="component" value="Unassembled WGS sequence"/>
</dbReference>
<sequence>MKNYPGKFASEILEKLSNTFRLFFYLDFLDEFTNNHAILQVLHKIFFNSNERMNFHHLMQRFRIYNPQNFCKVFRPFLALEFGFTQWWNKIPILSYCQAVL</sequence>
<evidence type="ECO:0000313" key="2">
    <source>
        <dbReference type="Proteomes" id="UP001459277"/>
    </source>
</evidence>
<gene>
    <name evidence="1" type="ORF">SO802_028729</name>
</gene>
<organism evidence="1 2">
    <name type="scientific">Lithocarpus litseifolius</name>
    <dbReference type="NCBI Taxonomy" id="425828"/>
    <lineage>
        <taxon>Eukaryota</taxon>
        <taxon>Viridiplantae</taxon>
        <taxon>Streptophyta</taxon>
        <taxon>Embryophyta</taxon>
        <taxon>Tracheophyta</taxon>
        <taxon>Spermatophyta</taxon>
        <taxon>Magnoliopsida</taxon>
        <taxon>eudicotyledons</taxon>
        <taxon>Gunneridae</taxon>
        <taxon>Pentapetalae</taxon>
        <taxon>rosids</taxon>
        <taxon>fabids</taxon>
        <taxon>Fagales</taxon>
        <taxon>Fagaceae</taxon>
        <taxon>Lithocarpus</taxon>
    </lineage>
</organism>
<accession>A0AAW2BR41</accession>
<protein>
    <recommendedName>
        <fullName evidence="3">Maturase K</fullName>
    </recommendedName>
</protein>
<keyword evidence="2" id="KW-1185">Reference proteome</keyword>
<evidence type="ECO:0000313" key="1">
    <source>
        <dbReference type="EMBL" id="KAK9988490.1"/>
    </source>
</evidence>
<dbReference type="AlphaFoldDB" id="A0AAW2BR41"/>
<comment type="caution">
    <text evidence="1">The sequence shown here is derived from an EMBL/GenBank/DDBJ whole genome shotgun (WGS) entry which is preliminary data.</text>
</comment>